<comment type="caution">
    <text evidence="2">The sequence shown here is derived from an EMBL/GenBank/DDBJ whole genome shotgun (WGS) entry which is preliminary data.</text>
</comment>
<name>A0A9P8W1Q0_9HYPO</name>
<dbReference type="OrthoDB" id="5379155at2759"/>
<proteinExistence type="predicted"/>
<dbReference type="Proteomes" id="UP000777438">
    <property type="component" value="Unassembled WGS sequence"/>
</dbReference>
<dbReference type="EMBL" id="JAGPYM010000015">
    <property type="protein sequence ID" value="KAH6886822.1"/>
    <property type="molecule type" value="Genomic_DNA"/>
</dbReference>
<accession>A0A9P8W1Q0</accession>
<feature type="transmembrane region" description="Helical" evidence="1">
    <location>
        <begin position="76"/>
        <end position="95"/>
    </location>
</feature>
<keyword evidence="3" id="KW-1185">Reference proteome</keyword>
<keyword evidence="1" id="KW-0812">Transmembrane</keyword>
<reference evidence="2 3" key="1">
    <citation type="journal article" date="2021" name="Nat. Commun.">
        <title>Genetic determinants of endophytism in the Arabidopsis root mycobiome.</title>
        <authorList>
            <person name="Mesny F."/>
            <person name="Miyauchi S."/>
            <person name="Thiergart T."/>
            <person name="Pickel B."/>
            <person name="Atanasova L."/>
            <person name="Karlsson M."/>
            <person name="Huettel B."/>
            <person name="Barry K.W."/>
            <person name="Haridas S."/>
            <person name="Chen C."/>
            <person name="Bauer D."/>
            <person name="Andreopoulos W."/>
            <person name="Pangilinan J."/>
            <person name="LaButti K."/>
            <person name="Riley R."/>
            <person name="Lipzen A."/>
            <person name="Clum A."/>
            <person name="Drula E."/>
            <person name="Henrissat B."/>
            <person name="Kohler A."/>
            <person name="Grigoriev I.V."/>
            <person name="Martin F.M."/>
            <person name="Hacquard S."/>
        </authorList>
    </citation>
    <scope>NUCLEOTIDE SEQUENCE [LARGE SCALE GENOMIC DNA]</scope>
    <source>
        <strain evidence="2 3">MPI-CAGE-CH-0241</strain>
    </source>
</reference>
<dbReference type="AlphaFoldDB" id="A0A9P8W1Q0"/>
<keyword evidence="1" id="KW-1133">Transmembrane helix</keyword>
<evidence type="ECO:0000256" key="1">
    <source>
        <dbReference type="SAM" id="Phobius"/>
    </source>
</evidence>
<evidence type="ECO:0000313" key="2">
    <source>
        <dbReference type="EMBL" id="KAH6886822.1"/>
    </source>
</evidence>
<gene>
    <name evidence="2" type="ORF">B0T10DRAFT_549769</name>
</gene>
<evidence type="ECO:0000313" key="3">
    <source>
        <dbReference type="Proteomes" id="UP000777438"/>
    </source>
</evidence>
<keyword evidence="1" id="KW-0472">Membrane</keyword>
<sequence length="301" mass="34054">MFSHTPMGLNGLRSSNIAQSLSSGFQARVSNAVAHVEPYKTSIEVLLMLSLYLTYSDANIRYIKSPRRMRAVNFPYLMLNYHIVVGLLLAGRYYLRRLLEPSVLVIPDQLDFLLGFSHALSALSLARTKHSRRPFAKASFQTVALLELVAAMWAYLAESPQWHFTTVKIIDWFVTFRTTARLIHIYDAFGFPEGSADGLTHLISAPFTLWLSGYPLGIPLYYAVLGSLMSAEKLVSQHVPDNPRIGNTNAPLSWHGKSDKVDQATYYCRSVREEDYTTAITTKNRLIFSQVEILRKNNFPE</sequence>
<organism evidence="2 3">
    <name type="scientific">Thelonectria olida</name>
    <dbReference type="NCBI Taxonomy" id="1576542"/>
    <lineage>
        <taxon>Eukaryota</taxon>
        <taxon>Fungi</taxon>
        <taxon>Dikarya</taxon>
        <taxon>Ascomycota</taxon>
        <taxon>Pezizomycotina</taxon>
        <taxon>Sordariomycetes</taxon>
        <taxon>Hypocreomycetidae</taxon>
        <taxon>Hypocreales</taxon>
        <taxon>Nectriaceae</taxon>
        <taxon>Thelonectria</taxon>
    </lineage>
</organism>
<protein>
    <submittedName>
        <fullName evidence="2">Uncharacterized protein</fullName>
    </submittedName>
</protein>